<evidence type="ECO:0000313" key="3">
    <source>
        <dbReference type="EMBL" id="QKE65571.1"/>
    </source>
</evidence>
<dbReference type="Pfam" id="PF18885">
    <property type="entry name" value="DUF5648"/>
    <property type="match status" value="1"/>
</dbReference>
<keyword evidence="1" id="KW-0732">Signal</keyword>
<organism evidence="3 4">
    <name type="scientific">Aquipseudomonas campi</name>
    <dbReference type="NCBI Taxonomy" id="2731681"/>
    <lineage>
        <taxon>Bacteria</taxon>
        <taxon>Pseudomonadati</taxon>
        <taxon>Pseudomonadota</taxon>
        <taxon>Gammaproteobacteria</taxon>
        <taxon>Pseudomonadales</taxon>
        <taxon>Pseudomonadaceae</taxon>
        <taxon>Aquipseudomonas</taxon>
    </lineage>
</organism>
<dbReference type="EMBL" id="CP053697">
    <property type="protein sequence ID" value="QKE65571.1"/>
    <property type="molecule type" value="Genomic_DNA"/>
</dbReference>
<evidence type="ECO:0000313" key="4">
    <source>
        <dbReference type="Proteomes" id="UP000501379"/>
    </source>
</evidence>
<name>A0A6M8FE41_9GAMM</name>
<feature type="domain" description="DUF5648" evidence="2">
    <location>
        <begin position="204"/>
        <end position="330"/>
    </location>
</feature>
<dbReference type="KEGG" id="pcam:HNE05_20140"/>
<proteinExistence type="predicted"/>
<reference evidence="3" key="1">
    <citation type="submission" date="2020-07" db="EMBL/GenBank/DDBJ databases">
        <title>Nitrate ammonifying Pseudomonas campi sp. nov. isolated from German agricultural grassland.</title>
        <authorList>
            <person name="Timsy T."/>
            <person name="Ulrich A."/>
            <person name="Spanner T."/>
            <person name="Foesel B."/>
            <person name="Kolb S."/>
            <person name="Horn M.A."/>
            <person name="Behrendt U."/>
        </authorList>
    </citation>
    <scope>NUCLEOTIDE SEQUENCE</scope>
    <source>
        <strain evidence="3">S1-A32-2</strain>
    </source>
</reference>
<keyword evidence="4" id="KW-1185">Reference proteome</keyword>
<dbReference type="AlphaFoldDB" id="A0A6M8FE41"/>
<evidence type="ECO:0000256" key="1">
    <source>
        <dbReference type="SAM" id="SignalP"/>
    </source>
</evidence>
<feature type="signal peptide" evidence="1">
    <location>
        <begin position="1"/>
        <end position="21"/>
    </location>
</feature>
<dbReference type="RefSeq" id="WP_173211532.1">
    <property type="nucleotide sequence ID" value="NZ_CP053697.2"/>
</dbReference>
<sequence>MNKYLCILAALFSVSVSDLQAATTSTSCSSTAPSGYVMTKIQERSTSCSGGNLYTYTRLAGETVLDTCIRTTPTGWVNTKERSYTGSGICGSSSGTPRLIWQITNSYGQTKLNSCLRTLPTGWVITRQTSYSGSGDCGTASGSKRTKYEAQSTAGQSQMSVCNASTLPSGWEVGATSSSSNCGTGSGNLWKILNTKPLTKVALHHYIGKTGDNMYVTKRDDAAMALYKYSYNAIAAQVPSSAAFGTTVLHRYYNSSIANSLYTIGRDDAYYSKVGYVYVGAAANVFTAKVPNATALHRYWNPTTKHHLYSVVYSSTGINGFKYEKAEGYVYKP</sequence>
<evidence type="ECO:0000259" key="2">
    <source>
        <dbReference type="Pfam" id="PF18885"/>
    </source>
</evidence>
<dbReference type="InterPro" id="IPR043708">
    <property type="entry name" value="DUF5648"/>
</dbReference>
<feature type="chain" id="PRO_5027105900" description="DUF5648 domain-containing protein" evidence="1">
    <location>
        <begin position="22"/>
        <end position="333"/>
    </location>
</feature>
<gene>
    <name evidence="3" type="ORF">HNE05_20140</name>
</gene>
<accession>A0A6M8FE41</accession>
<protein>
    <recommendedName>
        <fullName evidence="2">DUF5648 domain-containing protein</fullName>
    </recommendedName>
</protein>
<dbReference type="Proteomes" id="UP000501379">
    <property type="component" value="Chromosome"/>
</dbReference>